<keyword evidence="4" id="KW-1185">Reference proteome</keyword>
<feature type="compositionally biased region" description="Low complexity" evidence="1">
    <location>
        <begin position="54"/>
        <end position="70"/>
    </location>
</feature>
<feature type="region of interest" description="Disordered" evidence="1">
    <location>
        <begin position="40"/>
        <end position="70"/>
    </location>
</feature>
<accession>A0ABS1CSB0</accession>
<evidence type="ECO:0000313" key="4">
    <source>
        <dbReference type="Proteomes" id="UP000697995"/>
    </source>
</evidence>
<evidence type="ECO:0000256" key="1">
    <source>
        <dbReference type="SAM" id="MobiDB-lite"/>
    </source>
</evidence>
<feature type="chain" id="PRO_5046781907" evidence="2">
    <location>
        <begin position="28"/>
        <end position="85"/>
    </location>
</feature>
<evidence type="ECO:0000256" key="2">
    <source>
        <dbReference type="SAM" id="SignalP"/>
    </source>
</evidence>
<organism evidence="3 4">
    <name type="scientific">Paracraurococcus ruber</name>
    <dbReference type="NCBI Taxonomy" id="77675"/>
    <lineage>
        <taxon>Bacteria</taxon>
        <taxon>Pseudomonadati</taxon>
        <taxon>Pseudomonadota</taxon>
        <taxon>Alphaproteobacteria</taxon>
        <taxon>Acetobacterales</taxon>
        <taxon>Roseomonadaceae</taxon>
        <taxon>Paracraurococcus</taxon>
    </lineage>
</organism>
<feature type="signal peptide" evidence="2">
    <location>
        <begin position="1"/>
        <end position="27"/>
    </location>
</feature>
<gene>
    <name evidence="3" type="ORF">CKO45_02845</name>
</gene>
<proteinExistence type="predicted"/>
<dbReference type="EMBL" id="NRSG01000011">
    <property type="protein sequence ID" value="MBK1657166.1"/>
    <property type="molecule type" value="Genomic_DNA"/>
</dbReference>
<comment type="caution">
    <text evidence="3">The sequence shown here is derived from an EMBL/GenBank/DDBJ whole genome shotgun (WGS) entry which is preliminary data.</text>
</comment>
<sequence length="85" mass="8901">MSMSRISLAAALLLGLAAAPIPASAWAQSATEDLAARTMQQNQRAFMPAPPRPQAAQDQAKPAPVAAAQPVPVARRFAQAELGRR</sequence>
<name>A0ABS1CSB0_9PROT</name>
<reference evidence="3 4" key="1">
    <citation type="journal article" date="2020" name="Microorganisms">
        <title>Osmotic Adaptation and Compatible Solute Biosynthesis of Phototrophic Bacteria as Revealed from Genome Analyses.</title>
        <authorList>
            <person name="Imhoff J.F."/>
            <person name="Rahn T."/>
            <person name="Kunzel S."/>
            <person name="Keller A."/>
            <person name="Neulinger S.C."/>
        </authorList>
    </citation>
    <scope>NUCLEOTIDE SEQUENCE [LARGE SCALE GENOMIC DNA]</scope>
    <source>
        <strain evidence="3 4">DSM 15382</strain>
    </source>
</reference>
<dbReference type="Proteomes" id="UP000697995">
    <property type="component" value="Unassembled WGS sequence"/>
</dbReference>
<evidence type="ECO:0000313" key="3">
    <source>
        <dbReference type="EMBL" id="MBK1657166.1"/>
    </source>
</evidence>
<keyword evidence="2" id="KW-0732">Signal</keyword>
<protein>
    <submittedName>
        <fullName evidence="3">Uncharacterized protein</fullName>
    </submittedName>
</protein>